<dbReference type="Proteomes" id="UP000824037">
    <property type="component" value="Unassembled WGS sequence"/>
</dbReference>
<dbReference type="AlphaFoldDB" id="A0A9D2J5L3"/>
<feature type="compositionally biased region" description="Basic residues" evidence="1">
    <location>
        <begin position="1"/>
        <end position="18"/>
    </location>
</feature>
<evidence type="ECO:0000259" key="2">
    <source>
        <dbReference type="Pfam" id="PF13472"/>
    </source>
</evidence>
<name>A0A9D2J5L3_9MICO</name>
<feature type="domain" description="SGNH hydrolase-type esterase" evidence="2">
    <location>
        <begin position="31"/>
        <end position="199"/>
    </location>
</feature>
<feature type="region of interest" description="Disordered" evidence="1">
    <location>
        <begin position="1"/>
        <end position="21"/>
    </location>
</feature>
<dbReference type="GO" id="GO:0016787">
    <property type="term" value="F:hydrolase activity"/>
    <property type="evidence" value="ECO:0007669"/>
    <property type="project" value="UniProtKB-KW"/>
</dbReference>
<reference evidence="3" key="2">
    <citation type="submission" date="2021-04" db="EMBL/GenBank/DDBJ databases">
        <authorList>
            <person name="Gilroy R."/>
        </authorList>
    </citation>
    <scope>NUCLEOTIDE SEQUENCE</scope>
    <source>
        <strain evidence="3">ChiGjej4B4-7305</strain>
    </source>
</reference>
<dbReference type="SUPFAM" id="SSF52266">
    <property type="entry name" value="SGNH hydrolase"/>
    <property type="match status" value="1"/>
</dbReference>
<sequence>MGTAARKSRQQSRQHAAHWARPQAGAQTYVALGDSAAVGVGVDHPEQSYVGLVAQRLAETWGETIRVVNLAVSGAKARDVLETQIPQLAAMPTPDFLTCVIGGNDIAWTPVFRPDEFSRDIQAVAAHLPEVSVMGLVPQFVHWPYEGRARKANRAIHRAAQARGHAVADIYAATKELSLRDYLRTFADDRFHPNRSGHTLWADAIGEQLPRSQPRVA</sequence>
<dbReference type="EMBL" id="DXBY01000289">
    <property type="protein sequence ID" value="HIZ37448.1"/>
    <property type="molecule type" value="Genomic_DNA"/>
</dbReference>
<evidence type="ECO:0000313" key="3">
    <source>
        <dbReference type="EMBL" id="HIZ37448.1"/>
    </source>
</evidence>
<dbReference type="InterPro" id="IPR053140">
    <property type="entry name" value="GDSL_Rv0518-like"/>
</dbReference>
<proteinExistence type="predicted"/>
<dbReference type="Gene3D" id="3.40.50.1110">
    <property type="entry name" value="SGNH hydrolase"/>
    <property type="match status" value="1"/>
</dbReference>
<accession>A0A9D2J5L3</accession>
<dbReference type="PANTHER" id="PTHR43784:SF2">
    <property type="entry name" value="GDSL-LIKE LIPASE_ACYLHYDROLASE, PUTATIVE (AFU_ORTHOLOGUE AFUA_2G00820)-RELATED"/>
    <property type="match status" value="1"/>
</dbReference>
<dbReference type="PANTHER" id="PTHR43784">
    <property type="entry name" value="GDSL-LIKE LIPASE/ACYLHYDROLASE, PUTATIVE (AFU_ORTHOLOGUE AFUA_2G00820)-RELATED"/>
    <property type="match status" value="1"/>
</dbReference>
<organism evidence="3 4">
    <name type="scientific">Candidatus Ruania gallistercoris</name>
    <dbReference type="NCBI Taxonomy" id="2838746"/>
    <lineage>
        <taxon>Bacteria</taxon>
        <taxon>Bacillati</taxon>
        <taxon>Actinomycetota</taxon>
        <taxon>Actinomycetes</taxon>
        <taxon>Micrococcales</taxon>
        <taxon>Ruaniaceae</taxon>
        <taxon>Ruania</taxon>
    </lineage>
</organism>
<evidence type="ECO:0000313" key="4">
    <source>
        <dbReference type="Proteomes" id="UP000824037"/>
    </source>
</evidence>
<keyword evidence="3" id="KW-0378">Hydrolase</keyword>
<dbReference type="InterPro" id="IPR036514">
    <property type="entry name" value="SGNH_hydro_sf"/>
</dbReference>
<comment type="caution">
    <text evidence="3">The sequence shown here is derived from an EMBL/GenBank/DDBJ whole genome shotgun (WGS) entry which is preliminary data.</text>
</comment>
<reference evidence="3" key="1">
    <citation type="journal article" date="2021" name="PeerJ">
        <title>Extensive microbial diversity within the chicken gut microbiome revealed by metagenomics and culture.</title>
        <authorList>
            <person name="Gilroy R."/>
            <person name="Ravi A."/>
            <person name="Getino M."/>
            <person name="Pursley I."/>
            <person name="Horton D.L."/>
            <person name="Alikhan N.F."/>
            <person name="Baker D."/>
            <person name="Gharbi K."/>
            <person name="Hall N."/>
            <person name="Watson M."/>
            <person name="Adriaenssens E.M."/>
            <person name="Foster-Nyarko E."/>
            <person name="Jarju S."/>
            <person name="Secka A."/>
            <person name="Antonio M."/>
            <person name="Oren A."/>
            <person name="Chaudhuri R.R."/>
            <person name="La Ragione R."/>
            <person name="Hildebrand F."/>
            <person name="Pallen M.J."/>
        </authorList>
    </citation>
    <scope>NUCLEOTIDE SEQUENCE</scope>
    <source>
        <strain evidence="3">ChiGjej4B4-7305</strain>
    </source>
</reference>
<dbReference type="InterPro" id="IPR013830">
    <property type="entry name" value="SGNH_hydro"/>
</dbReference>
<dbReference type="Pfam" id="PF13472">
    <property type="entry name" value="Lipase_GDSL_2"/>
    <property type="match status" value="1"/>
</dbReference>
<gene>
    <name evidence="3" type="ORF">H9815_16855</name>
</gene>
<evidence type="ECO:0000256" key="1">
    <source>
        <dbReference type="SAM" id="MobiDB-lite"/>
    </source>
</evidence>
<protein>
    <submittedName>
        <fullName evidence="3">SGNH/GDSL hydrolase family protein</fullName>
    </submittedName>
</protein>